<dbReference type="Pfam" id="PF09860">
    <property type="entry name" value="DUF2087"/>
    <property type="match status" value="1"/>
</dbReference>
<dbReference type="RefSeq" id="WP_204407964.1">
    <property type="nucleotide sequence ID" value="NZ_BQKC01000001.1"/>
</dbReference>
<keyword evidence="3" id="KW-1185">Reference proteome</keyword>
<sequence>MGEDRVSDFARRYLDSQGRVTSIPAKRAMKEALVAWAARRFEPGRPYSESQVNEVLAPVMEDYVWLRRMLVDGGYLIRDDRGTAYRLAGPRGEAADR</sequence>
<dbReference type="InterPro" id="IPR018656">
    <property type="entry name" value="DUF2087"/>
</dbReference>
<reference evidence="2" key="1">
    <citation type="journal article" date="2022" name="Int. J. Syst. Evol. Microbiol.">
        <title>Granulimonas faecalis gen. nov., sp. nov., and Leptogranulimonas caecicola gen. nov., sp. nov., novel lactate-producing Atopobiaceae bacteria isolated from mouse intestines, and an emended description of the family Atopobiaceae.</title>
        <authorList>
            <person name="Morinaga K."/>
            <person name="Kusada H."/>
            <person name="Sakamoto S."/>
            <person name="Murakami T."/>
            <person name="Toyoda A."/>
            <person name="Mori H."/>
            <person name="Meng X.Y."/>
            <person name="Takashino M."/>
            <person name="Murotomi K."/>
            <person name="Tamaki H."/>
        </authorList>
    </citation>
    <scope>NUCLEOTIDE SEQUENCE</scope>
    <source>
        <strain evidence="2">OPF53</strain>
    </source>
</reference>
<name>A0AAV5B645_9ACTN</name>
<feature type="domain" description="DUF2087" evidence="1">
    <location>
        <begin position="19"/>
        <end position="86"/>
    </location>
</feature>
<gene>
    <name evidence="2" type="ORF">ATOP_16480</name>
</gene>
<dbReference type="AlphaFoldDB" id="A0AAV5B645"/>
<evidence type="ECO:0000259" key="1">
    <source>
        <dbReference type="Pfam" id="PF09860"/>
    </source>
</evidence>
<evidence type="ECO:0000313" key="2">
    <source>
        <dbReference type="EMBL" id="GJM55993.1"/>
    </source>
</evidence>
<organism evidence="2 3">
    <name type="scientific">Granulimonas faecalis</name>
    <dbReference type="NCBI Taxonomy" id="2894155"/>
    <lineage>
        <taxon>Bacteria</taxon>
        <taxon>Bacillati</taxon>
        <taxon>Actinomycetota</taxon>
        <taxon>Coriobacteriia</taxon>
        <taxon>Coriobacteriales</taxon>
        <taxon>Kribbibacteriaceae</taxon>
        <taxon>Granulimonas</taxon>
    </lineage>
</organism>
<comment type="caution">
    <text evidence="2">The sequence shown here is derived from an EMBL/GenBank/DDBJ whole genome shotgun (WGS) entry which is preliminary data.</text>
</comment>
<proteinExistence type="predicted"/>
<dbReference type="EMBL" id="BQKC01000001">
    <property type="protein sequence ID" value="GJM55993.1"/>
    <property type="molecule type" value="Genomic_DNA"/>
</dbReference>
<accession>A0AAV5B645</accession>
<evidence type="ECO:0000313" key="3">
    <source>
        <dbReference type="Proteomes" id="UP001055025"/>
    </source>
</evidence>
<protein>
    <recommendedName>
        <fullName evidence="1">DUF2087 domain-containing protein</fullName>
    </recommendedName>
</protein>
<dbReference type="Proteomes" id="UP001055025">
    <property type="component" value="Unassembled WGS sequence"/>
</dbReference>